<evidence type="ECO:0000313" key="1">
    <source>
        <dbReference type="EMBL" id="CEG48017.1"/>
    </source>
</evidence>
<dbReference type="Proteomes" id="UP000054928">
    <property type="component" value="Unassembled WGS sequence"/>
</dbReference>
<name>A0A0P1B3A2_PLAHL</name>
<proteinExistence type="predicted"/>
<dbReference type="RefSeq" id="XP_036263436.1">
    <property type="nucleotide sequence ID" value="XM_036407188.1"/>
</dbReference>
<dbReference type="AlphaFoldDB" id="A0A0P1B3A2"/>
<dbReference type="EMBL" id="CCYD01002887">
    <property type="protein sequence ID" value="CEG48017.1"/>
    <property type="molecule type" value="Genomic_DNA"/>
</dbReference>
<organism evidence="1 2">
    <name type="scientific">Plasmopara halstedii</name>
    <name type="common">Downy mildew of sunflower</name>
    <dbReference type="NCBI Taxonomy" id="4781"/>
    <lineage>
        <taxon>Eukaryota</taxon>
        <taxon>Sar</taxon>
        <taxon>Stramenopiles</taxon>
        <taxon>Oomycota</taxon>
        <taxon>Peronosporomycetes</taxon>
        <taxon>Peronosporales</taxon>
        <taxon>Peronosporaceae</taxon>
        <taxon>Plasmopara</taxon>
    </lineage>
</organism>
<sequence length="62" mass="7018">MTIGQEYQVKVVAQMKAKKSIKKSKFSTISRWSLESKSVVNVFGGLVPHVSCFLNATHFFLR</sequence>
<keyword evidence="2" id="KW-1185">Reference proteome</keyword>
<evidence type="ECO:0000313" key="2">
    <source>
        <dbReference type="Proteomes" id="UP000054928"/>
    </source>
</evidence>
<protein>
    <submittedName>
        <fullName evidence="1">Uncharacterized protein</fullName>
    </submittedName>
</protein>
<reference evidence="2" key="1">
    <citation type="submission" date="2014-09" db="EMBL/GenBank/DDBJ databases">
        <authorList>
            <person name="Sharma Rahul"/>
            <person name="Thines Marco"/>
        </authorList>
    </citation>
    <scope>NUCLEOTIDE SEQUENCE [LARGE SCALE GENOMIC DNA]</scope>
</reference>
<dbReference type="GeneID" id="59052896"/>
<accession>A0A0P1B3A2</accession>